<evidence type="ECO:0000313" key="3">
    <source>
        <dbReference type="Proteomes" id="UP000187941"/>
    </source>
</evidence>
<feature type="domain" description="Transposase (putative) YhgA-like" evidence="1">
    <location>
        <begin position="5"/>
        <end position="199"/>
    </location>
</feature>
<dbReference type="AlphaFoldDB" id="A0A1P9WUJ2"/>
<name>A0A1P9WUJ2_9BACT</name>
<dbReference type="Proteomes" id="UP000187941">
    <property type="component" value="Chromosome"/>
</dbReference>
<sequence length="304" mass="36225">MAENIHDKFFKENFSRHDIALAFVEEVFPASLLKKLKLETFALSNASYVDTTLEEYFADIVYSCRYDDEQSLEIAILFEHKSYKETYPHFQLLRYLLNSWEQARKQNQLPTLLIPIIIYHGKARWNYEPLRSYFGVVDDNLSRFVPDFEYLLFDISRHTDDEILGFRNRFLATSLFLMKHRENEQRLLAQRDRLFVWLEDISDLQTGSNYLQATLVYLFRNLDFRTKEFYQQLFSTPRNSQKAMSTYDYLIEEGRKEGRLEVVVAFLKMAYQQGIDITKFLNQDYGLPKEQVQVVVDKIKKGQL</sequence>
<accession>A0A1P9WUJ2</accession>
<dbReference type="PANTHER" id="PTHR34611">
    <property type="match status" value="1"/>
</dbReference>
<protein>
    <recommendedName>
        <fullName evidence="1">Transposase (putative) YhgA-like domain-containing protein</fullName>
    </recommendedName>
</protein>
<reference evidence="2 3" key="1">
    <citation type="submission" date="2016-01" db="EMBL/GenBank/DDBJ databases">
        <authorList>
            <person name="Oliw E.H."/>
        </authorList>
    </citation>
    <scope>NUCLEOTIDE SEQUENCE [LARGE SCALE GENOMIC DNA]</scope>
    <source>
        <strain evidence="2 3">DY10</strain>
    </source>
</reference>
<dbReference type="PANTHER" id="PTHR34611:SF2">
    <property type="entry name" value="INACTIVE RECOMBINATION-PROMOTING NUCLEASE-LIKE PROTEIN RPNE-RELATED"/>
    <property type="match status" value="1"/>
</dbReference>
<proteinExistence type="predicted"/>
<evidence type="ECO:0000259" key="1">
    <source>
        <dbReference type="Pfam" id="PF04754"/>
    </source>
</evidence>
<gene>
    <name evidence="2" type="ORF">AWR27_06750</name>
</gene>
<dbReference type="KEGG" id="smon:AWR27_06750"/>
<dbReference type="STRING" id="1178516.AWR27_06750"/>
<dbReference type="GO" id="GO:1990238">
    <property type="term" value="F:double-stranded DNA endonuclease activity"/>
    <property type="evidence" value="ECO:0007669"/>
    <property type="project" value="TreeGrafter"/>
</dbReference>
<organism evidence="2 3">
    <name type="scientific">Spirosoma montaniterrae</name>
    <dbReference type="NCBI Taxonomy" id="1178516"/>
    <lineage>
        <taxon>Bacteria</taxon>
        <taxon>Pseudomonadati</taxon>
        <taxon>Bacteroidota</taxon>
        <taxon>Cytophagia</taxon>
        <taxon>Cytophagales</taxon>
        <taxon>Cytophagaceae</taxon>
        <taxon>Spirosoma</taxon>
    </lineage>
</organism>
<dbReference type="RefSeq" id="WP_077130493.1">
    <property type="nucleotide sequence ID" value="NZ_CP014263.1"/>
</dbReference>
<dbReference type="GO" id="GO:0006310">
    <property type="term" value="P:DNA recombination"/>
    <property type="evidence" value="ECO:0007669"/>
    <property type="project" value="TreeGrafter"/>
</dbReference>
<dbReference type="InterPro" id="IPR051699">
    <property type="entry name" value="Rpn/YhgA-like_nuclease"/>
</dbReference>
<evidence type="ECO:0000313" key="2">
    <source>
        <dbReference type="EMBL" id="AQG79047.1"/>
    </source>
</evidence>
<dbReference type="OrthoDB" id="932587at2"/>
<dbReference type="EMBL" id="CP014263">
    <property type="protein sequence ID" value="AQG79047.1"/>
    <property type="molecule type" value="Genomic_DNA"/>
</dbReference>
<keyword evidence="3" id="KW-1185">Reference proteome</keyword>
<dbReference type="InterPro" id="IPR006842">
    <property type="entry name" value="Transposase_31"/>
</dbReference>
<dbReference type="Pfam" id="PF04754">
    <property type="entry name" value="Transposase_31"/>
    <property type="match status" value="1"/>
</dbReference>